<dbReference type="EMBL" id="DUTF01000107">
    <property type="protein sequence ID" value="HHY26068.1"/>
    <property type="molecule type" value="Genomic_DNA"/>
</dbReference>
<evidence type="ECO:0000313" key="2">
    <source>
        <dbReference type="Proteomes" id="UP000553059"/>
    </source>
</evidence>
<dbReference type="AlphaFoldDB" id="A0A7C6Z354"/>
<accession>A0A7C6Z354</accession>
<gene>
    <name evidence="1" type="ORF">GX523_04825</name>
</gene>
<name>A0A7C6Z354_9FIRM</name>
<sequence length="96" mass="10875">MVFSIRQKVTAVILFASLIPTALLGFFSYRGANSALENELKNSAEQSMQRIQDSTTLYLQGYEQNLNRLGSEKNVLIAALQDNPEEALESFRIYRE</sequence>
<reference evidence="1 2" key="1">
    <citation type="journal article" date="2020" name="Biotechnol. Biofuels">
        <title>New insights from the biogas microbiome by comprehensive genome-resolved metagenomics of nearly 1600 species originating from multiple anaerobic digesters.</title>
        <authorList>
            <person name="Campanaro S."/>
            <person name="Treu L."/>
            <person name="Rodriguez-R L.M."/>
            <person name="Kovalovszki A."/>
            <person name="Ziels R.M."/>
            <person name="Maus I."/>
            <person name="Zhu X."/>
            <person name="Kougias P.G."/>
            <person name="Basile A."/>
            <person name="Luo G."/>
            <person name="Schluter A."/>
            <person name="Konstantinidis K.T."/>
            <person name="Angelidaki I."/>
        </authorList>
    </citation>
    <scope>NUCLEOTIDE SEQUENCE [LARGE SCALE GENOMIC DNA]</scope>
    <source>
        <strain evidence="1">AS05jafATM_4</strain>
    </source>
</reference>
<feature type="non-terminal residue" evidence="1">
    <location>
        <position position="96"/>
    </location>
</feature>
<organism evidence="1 2">
    <name type="scientific">Desulfitobacterium dehalogenans</name>
    <dbReference type="NCBI Taxonomy" id="36854"/>
    <lineage>
        <taxon>Bacteria</taxon>
        <taxon>Bacillati</taxon>
        <taxon>Bacillota</taxon>
        <taxon>Clostridia</taxon>
        <taxon>Eubacteriales</taxon>
        <taxon>Desulfitobacteriaceae</taxon>
        <taxon>Desulfitobacterium</taxon>
    </lineage>
</organism>
<evidence type="ECO:0000313" key="1">
    <source>
        <dbReference type="EMBL" id="HHY26068.1"/>
    </source>
</evidence>
<comment type="caution">
    <text evidence="1">The sequence shown here is derived from an EMBL/GenBank/DDBJ whole genome shotgun (WGS) entry which is preliminary data.</text>
</comment>
<dbReference type="Proteomes" id="UP000553059">
    <property type="component" value="Unassembled WGS sequence"/>
</dbReference>
<proteinExistence type="predicted"/>
<protein>
    <submittedName>
        <fullName evidence="1">Chemotaxis protein</fullName>
    </submittedName>
</protein>